<dbReference type="EMBL" id="HBER01033582">
    <property type="protein sequence ID" value="CAD8541602.1"/>
    <property type="molecule type" value="Transcribed_RNA"/>
</dbReference>
<evidence type="ECO:0000313" key="2">
    <source>
        <dbReference type="EMBL" id="CAD8541602.1"/>
    </source>
</evidence>
<feature type="region of interest" description="Disordered" evidence="1">
    <location>
        <begin position="300"/>
        <end position="364"/>
    </location>
</feature>
<organism evidence="2">
    <name type="scientific">Calcidiscus leptoporus</name>
    <dbReference type="NCBI Taxonomy" id="127549"/>
    <lineage>
        <taxon>Eukaryota</taxon>
        <taxon>Haptista</taxon>
        <taxon>Haptophyta</taxon>
        <taxon>Prymnesiophyceae</taxon>
        <taxon>Coccolithales</taxon>
        <taxon>Calcidiscaceae</taxon>
        <taxon>Calcidiscus</taxon>
    </lineage>
</organism>
<feature type="compositionally biased region" description="Low complexity" evidence="1">
    <location>
        <begin position="309"/>
        <end position="322"/>
    </location>
</feature>
<sequence length="938" mass="94680">MAKAGPKPPKQSAGVVKADEQRKLSVNTANTVTKDFLLLSQQYIHQGMLIASASSGRRLYVHHLSEIPLSEVFLTRTGNHVQRVDKASLKLAGSISILVPPAPPASVPSVPLTAQIATSVFSGPISGRDHKVRQLLQRGIDANTAGDFGTACACFEAAYALSLRAGLLVSAANMRLKLSQPNTAAAMYRYVLTECSLLPAEHEMASRKLIEAQKLVQAGGGESHGAAGNVEEAIAIDSGDGGGWGAFSAEESPEQAESSWGAFDEEDFDADFGEPLEAKAPPKQTNINDGGAFASFDEMPAMQPPPSPSAGAPVTRGAAVTDADADDGDFADFGAPAHPAAGAVPSVSSSGTMGESSTSSERRVRQLERRLQMLEQTVSGGASRIDMLEHEQKLAQLTAQVDRRLSGVRKGMGLLHERLNAVETAMSKLPDHLGRFRDRIKAQATASAENAAAVSELLHMVPAMTAIATECHARVAELSRLSGLLSDETSIANGDSPPTDPLMGAYASVVTEGVEEPKAHFGEWGSASESPPVAGGEGLVGACEEARTQSAQAGAAAAAGAEGGVLGVAGGLLTGVGAGAATSCNVGDGGEEVASSGEQHTLIGMTLSGDGGGFAHGDASAFGAFDGEGVAVGGTVEGEEDEAVGEVASRAVEAVGEFAGDGAGAFAGDDAGAAFEAVHELSGETASGSAWESAGEGSGEVVAAAGEEGDSAGTHATAELHHFVGGVRSSCEADEFADFCDAPAADSAMGGTCAALVLPSPQVQPTNETVSRTLPAAASGIKAPGGRSGGCADAFGSFGSAAALRPAAVSEDSISADLAWGTFGETPSLDRFSRDSDAALVDTPPSGGDLAAHDCVTGSSAGVPTSAAIDREIPGAVTAAAGLCGAASVPSLFNGSTPSFDDLQFSSFQVLPTTPDQMAAFSETVTDDEFNALFGPAV</sequence>
<name>A0A7S0J574_9EUKA</name>
<gene>
    <name evidence="2" type="ORF">CLEP1334_LOCUS16888</name>
</gene>
<dbReference type="AlphaFoldDB" id="A0A7S0J574"/>
<accession>A0A7S0J574</accession>
<proteinExistence type="predicted"/>
<protein>
    <submittedName>
        <fullName evidence="2">Uncharacterized protein</fullName>
    </submittedName>
</protein>
<reference evidence="2" key="1">
    <citation type="submission" date="2021-01" db="EMBL/GenBank/DDBJ databases">
        <authorList>
            <person name="Corre E."/>
            <person name="Pelletier E."/>
            <person name="Niang G."/>
            <person name="Scheremetjew M."/>
            <person name="Finn R."/>
            <person name="Kale V."/>
            <person name="Holt S."/>
            <person name="Cochrane G."/>
            <person name="Meng A."/>
            <person name="Brown T."/>
            <person name="Cohen L."/>
        </authorList>
    </citation>
    <scope>NUCLEOTIDE SEQUENCE</scope>
    <source>
        <strain evidence="2">RCC1130</strain>
    </source>
</reference>
<evidence type="ECO:0000256" key="1">
    <source>
        <dbReference type="SAM" id="MobiDB-lite"/>
    </source>
</evidence>
<feature type="compositionally biased region" description="Low complexity" evidence="1">
    <location>
        <begin position="331"/>
        <end position="359"/>
    </location>
</feature>